<dbReference type="EMBL" id="AASE01000027">
    <property type="protein sequence ID" value="EAT58196.1"/>
    <property type="molecule type" value="Genomic_DNA"/>
</dbReference>
<dbReference type="PANTHER" id="PTHR42923:SF3">
    <property type="entry name" value="PROTOPORPHYRINOGEN OXIDASE"/>
    <property type="match status" value="1"/>
</dbReference>
<dbReference type="InterPro" id="IPR002937">
    <property type="entry name" value="Amino_oxidase"/>
</dbReference>
<name>Q0YPI4_9CHLB</name>
<sequence>MRIAVVGGGISGIAAAFYLTRRNIKVDLYESEERIGGRIGSELLNGRWLDFGGKNVGKNYRLFRDFVGACGLHDYEYFGFNTSQIVDGKVVKINKEGAKLLNTLRFIRLCGLDGIRKLYPHVQAIQKDRTQGVLNSDYFIRVAEQYDHLSLAGYLKEPCVSHVVRPVTVRMNGAEPDECYPGNFGSNLALVLDSYEQLKTGMHGMLDAFQEFAVEGLLRILSGHRVTSLSRDPGSPLIKLGYLHQGVAETAAYDRVISALPAIRLSVLLDPLLPDASALLRKVRYYPVAIAIVKYHRAVFTSSQRAMVFDHTYPLSNAGAYGINDLDLVRYTFSGRVSRSVISSSSVPEEVIALGEKIAGPWFTISDNKRESFAYCYIAEGLCAYSPLHHRLLHEIDQKLDQFAGFGATGDYRRGASIEACFRAAGECVDKLLEGVH</sequence>
<comment type="caution">
    <text evidence="2">The sequence shown here is derived from an EMBL/GenBank/DDBJ whole genome shotgun (WGS) entry which is preliminary data.</text>
</comment>
<organism evidence="2 3">
    <name type="scientific">Chlorobium ferrooxidans DSM 13031</name>
    <dbReference type="NCBI Taxonomy" id="377431"/>
    <lineage>
        <taxon>Bacteria</taxon>
        <taxon>Pseudomonadati</taxon>
        <taxon>Chlorobiota</taxon>
        <taxon>Chlorobiia</taxon>
        <taxon>Chlorobiales</taxon>
        <taxon>Chlorobiaceae</taxon>
        <taxon>Chlorobium/Pelodictyon group</taxon>
        <taxon>Chlorobium</taxon>
    </lineage>
</organism>
<dbReference type="Gene3D" id="3.50.50.60">
    <property type="entry name" value="FAD/NAD(P)-binding domain"/>
    <property type="match status" value="2"/>
</dbReference>
<dbReference type="PRINTS" id="PR00419">
    <property type="entry name" value="ADXRDTASE"/>
</dbReference>
<dbReference type="AlphaFoldDB" id="Q0YPI4"/>
<proteinExistence type="predicted"/>
<dbReference type="RefSeq" id="WP_006367187.1">
    <property type="nucleotide sequence ID" value="NZ_AASE01000027.1"/>
</dbReference>
<keyword evidence="3" id="KW-1185">Reference proteome</keyword>
<dbReference type="GO" id="GO:0016491">
    <property type="term" value="F:oxidoreductase activity"/>
    <property type="evidence" value="ECO:0007669"/>
    <property type="project" value="InterPro"/>
</dbReference>
<reference evidence="2 3" key="1">
    <citation type="submission" date="2006-07" db="EMBL/GenBank/DDBJ databases">
        <title>Annotation of the draft genome assembly of Chlorobium ferroxidans DSM 13031.</title>
        <authorList>
            <consortium name="US DOE Joint Genome Institute (JGI-ORNL)"/>
            <person name="Larimer F."/>
            <person name="Land M."/>
            <person name="Hauser L."/>
        </authorList>
    </citation>
    <scope>NUCLEOTIDE SEQUENCE [LARGE SCALE GENOMIC DNA]</scope>
    <source>
        <strain evidence="2 3">DSM 13031</strain>
    </source>
</reference>
<evidence type="ECO:0000313" key="3">
    <source>
        <dbReference type="Proteomes" id="UP000004162"/>
    </source>
</evidence>
<feature type="domain" description="Amine oxidase" evidence="1">
    <location>
        <begin position="10"/>
        <end position="304"/>
    </location>
</feature>
<protein>
    <submittedName>
        <fullName evidence="2">Amine oxidase:FAD dependent oxidoreductase</fullName>
    </submittedName>
</protein>
<dbReference type="InterPro" id="IPR050464">
    <property type="entry name" value="Zeta_carotene_desat/Oxidored"/>
</dbReference>
<dbReference type="Pfam" id="PF01593">
    <property type="entry name" value="Amino_oxidase"/>
    <property type="match status" value="1"/>
</dbReference>
<dbReference type="Proteomes" id="UP000004162">
    <property type="component" value="Unassembled WGS sequence"/>
</dbReference>
<gene>
    <name evidence="2" type="ORF">CferDRAFT_0182</name>
</gene>
<dbReference type="PANTHER" id="PTHR42923">
    <property type="entry name" value="PROTOPORPHYRINOGEN OXIDASE"/>
    <property type="match status" value="1"/>
</dbReference>
<dbReference type="SUPFAM" id="SSF51905">
    <property type="entry name" value="FAD/NAD(P)-binding domain"/>
    <property type="match status" value="1"/>
</dbReference>
<reference evidence="2 3" key="2">
    <citation type="submission" date="2006-07" db="EMBL/GenBank/DDBJ databases">
        <title>Sequencing of the draft genome and assembly of Chlorobium ferroxidans DSM 13031.</title>
        <authorList>
            <consortium name="US DOE Joint Genome Institute (JGI-PGF)"/>
            <person name="Copeland A."/>
            <person name="Lucas S."/>
            <person name="Lapidus A."/>
            <person name="Barry K."/>
            <person name="Glavina del Rio T."/>
            <person name="Dalin E."/>
            <person name="Tice H."/>
            <person name="Bruce D."/>
            <person name="Pitluck S."/>
            <person name="Richardson P."/>
        </authorList>
    </citation>
    <scope>NUCLEOTIDE SEQUENCE [LARGE SCALE GENOMIC DNA]</scope>
    <source>
        <strain evidence="2 3">DSM 13031</strain>
    </source>
</reference>
<evidence type="ECO:0000313" key="2">
    <source>
        <dbReference type="EMBL" id="EAT58196.1"/>
    </source>
</evidence>
<dbReference type="InterPro" id="IPR036188">
    <property type="entry name" value="FAD/NAD-bd_sf"/>
</dbReference>
<dbReference type="OrthoDB" id="593898at2"/>
<accession>Q0YPI4</accession>
<evidence type="ECO:0000259" key="1">
    <source>
        <dbReference type="Pfam" id="PF01593"/>
    </source>
</evidence>